<keyword evidence="4 5" id="KW-0732">Signal</keyword>
<feature type="chain" id="PRO_5047465173" evidence="5">
    <location>
        <begin position="31"/>
        <end position="316"/>
    </location>
</feature>
<reference evidence="6 7" key="1">
    <citation type="submission" date="2020-02" db="EMBL/GenBank/DDBJ databases">
        <title>Sequencing the genomes of 1000 actinobacteria strains.</title>
        <authorList>
            <person name="Klenk H.-P."/>
        </authorList>
    </citation>
    <scope>NUCLEOTIDE SEQUENCE [LARGE SCALE GENOMIC DNA]</scope>
    <source>
        <strain evidence="6 7">DSM 19609</strain>
    </source>
</reference>
<evidence type="ECO:0000313" key="6">
    <source>
        <dbReference type="EMBL" id="NIH56654.1"/>
    </source>
</evidence>
<keyword evidence="3" id="KW-0479">Metal-binding</keyword>
<accession>A0ABX0SFH8</accession>
<comment type="caution">
    <text evidence="6">The sequence shown here is derived from an EMBL/GenBank/DDBJ whole genome shotgun (WGS) entry which is preliminary data.</text>
</comment>
<sequence>MTTSRGGIRTITAVALLALLAGCGSGGSSGTEGSSAGTASGSGGSVAVVASTNVWGDIVEQVAGDLTDGTVTITSIISNPDADPHSYEANAQNQLALANADVVIENGGGYDDFVDTMLEAADNPDATVLNAVDISGKQASGDEELNEHVWYDFPTVQKVADQVADALAAVDPADADTYRDNADAFIDKLADLEQTESAIKTDHAGAGVAITEPVPLYMLEACGLENKTPEEFSEAIEEGTDVSAAVLKETEDLFTTGQVSLLAYNEQTAGPETETVLEAAEASAVAVVPVTETLPDGKDYIEWMQSNLDAIQAALK</sequence>
<dbReference type="Pfam" id="PF01297">
    <property type="entry name" value="ZnuA"/>
    <property type="match status" value="1"/>
</dbReference>
<name>A0ABX0SFH8_9ACTN</name>
<proteinExistence type="predicted"/>
<dbReference type="SUPFAM" id="SSF53807">
    <property type="entry name" value="Helical backbone' metal receptor"/>
    <property type="match status" value="1"/>
</dbReference>
<dbReference type="PROSITE" id="PS51257">
    <property type="entry name" value="PROKAR_LIPOPROTEIN"/>
    <property type="match status" value="1"/>
</dbReference>
<evidence type="ECO:0000256" key="5">
    <source>
        <dbReference type="SAM" id="SignalP"/>
    </source>
</evidence>
<dbReference type="Gene3D" id="3.40.50.1980">
    <property type="entry name" value="Nitrogenase molybdenum iron protein domain"/>
    <property type="match status" value="2"/>
</dbReference>
<keyword evidence="2" id="KW-0813">Transport</keyword>
<evidence type="ECO:0000313" key="7">
    <source>
        <dbReference type="Proteomes" id="UP000749311"/>
    </source>
</evidence>
<keyword evidence="7" id="KW-1185">Reference proteome</keyword>
<evidence type="ECO:0000256" key="1">
    <source>
        <dbReference type="ARBA" id="ARBA00004196"/>
    </source>
</evidence>
<evidence type="ECO:0000256" key="4">
    <source>
        <dbReference type="ARBA" id="ARBA00022729"/>
    </source>
</evidence>
<organism evidence="6 7">
    <name type="scientific">Brooklawnia cerclae</name>
    <dbReference type="NCBI Taxonomy" id="349934"/>
    <lineage>
        <taxon>Bacteria</taxon>
        <taxon>Bacillati</taxon>
        <taxon>Actinomycetota</taxon>
        <taxon>Actinomycetes</taxon>
        <taxon>Propionibacteriales</taxon>
        <taxon>Propionibacteriaceae</taxon>
        <taxon>Brooklawnia</taxon>
    </lineage>
</organism>
<protein>
    <submittedName>
        <fullName evidence="6">Zinc/manganese transport system substrate-binding protein</fullName>
    </submittedName>
</protein>
<dbReference type="InterPro" id="IPR050492">
    <property type="entry name" value="Bact_metal-bind_prot9"/>
</dbReference>
<dbReference type="Proteomes" id="UP000749311">
    <property type="component" value="Unassembled WGS sequence"/>
</dbReference>
<dbReference type="PANTHER" id="PTHR42953">
    <property type="entry name" value="HIGH-AFFINITY ZINC UPTAKE SYSTEM PROTEIN ZNUA-RELATED"/>
    <property type="match status" value="1"/>
</dbReference>
<dbReference type="RefSeq" id="WP_167165760.1">
    <property type="nucleotide sequence ID" value="NZ_BAAAOO010000015.1"/>
</dbReference>
<dbReference type="PANTHER" id="PTHR42953:SF1">
    <property type="entry name" value="METAL-BINDING PROTEIN HI_0362-RELATED"/>
    <property type="match status" value="1"/>
</dbReference>
<evidence type="ECO:0000256" key="2">
    <source>
        <dbReference type="ARBA" id="ARBA00022448"/>
    </source>
</evidence>
<dbReference type="InterPro" id="IPR006127">
    <property type="entry name" value="ZnuA-like"/>
</dbReference>
<dbReference type="EMBL" id="JAAMOZ010000001">
    <property type="protein sequence ID" value="NIH56654.1"/>
    <property type="molecule type" value="Genomic_DNA"/>
</dbReference>
<evidence type="ECO:0000256" key="3">
    <source>
        <dbReference type="ARBA" id="ARBA00022723"/>
    </source>
</evidence>
<feature type="signal peptide" evidence="5">
    <location>
        <begin position="1"/>
        <end position="30"/>
    </location>
</feature>
<gene>
    <name evidence="6" type="ORF">FB473_001299</name>
</gene>
<comment type="subcellular location">
    <subcellularLocation>
        <location evidence="1">Cell envelope</location>
    </subcellularLocation>
</comment>